<organism evidence="1">
    <name type="scientific">human gut metagenome</name>
    <dbReference type="NCBI Taxonomy" id="408170"/>
    <lineage>
        <taxon>unclassified sequences</taxon>
        <taxon>metagenomes</taxon>
        <taxon>organismal metagenomes</taxon>
    </lineage>
</organism>
<protein>
    <submittedName>
        <fullName evidence="1">Uncharacterized protein</fullName>
    </submittedName>
</protein>
<gene>
    <name evidence="1" type="ORF">Q604_UNBC14470G0001</name>
</gene>
<sequence>VNIQLSDDMLSIVLKALQNGRLSLRLLT</sequence>
<accession>W1XNH0</accession>
<dbReference type="AlphaFoldDB" id="W1XNH0"/>
<comment type="caution">
    <text evidence="1">The sequence shown here is derived from an EMBL/GenBank/DDBJ whole genome shotgun (WGS) entry which is preliminary data.</text>
</comment>
<dbReference type="EMBL" id="AZMM01014470">
    <property type="protein sequence ID" value="ETJ31020.1"/>
    <property type="molecule type" value="Genomic_DNA"/>
</dbReference>
<proteinExistence type="predicted"/>
<name>W1XNH0_9ZZZZ</name>
<reference evidence="1" key="1">
    <citation type="submission" date="2013-12" db="EMBL/GenBank/DDBJ databases">
        <title>A Varibaculum cambriense genome reconstructed from a premature infant gut community with otherwise low bacterial novelty that shifts toward anaerobic metabolism during the third week of life.</title>
        <authorList>
            <person name="Brown C.T."/>
            <person name="Sharon I."/>
            <person name="Thomas B.C."/>
            <person name="Castelle C.J."/>
            <person name="Morowitz M.J."/>
            <person name="Banfield J.F."/>
        </authorList>
    </citation>
    <scope>NUCLEOTIDE SEQUENCE</scope>
</reference>
<evidence type="ECO:0000313" key="1">
    <source>
        <dbReference type="EMBL" id="ETJ31020.1"/>
    </source>
</evidence>
<feature type="non-terminal residue" evidence="1">
    <location>
        <position position="1"/>
    </location>
</feature>